<dbReference type="PANTHER" id="PTHR38598:SF1">
    <property type="entry name" value="INNER MEMBRANE PROTEIN YJCH"/>
    <property type="match status" value="1"/>
</dbReference>
<sequence length="106" mass="12108">MSSAMYKRMRANPKFQELVARRGRFAWTLAAIVLTMFYGFVMVVAFNPQSLGQPVSEGSRLTVGVAVELFMFIFFWALTAVYVKRANGEFDALTQEIVKEAWKENK</sequence>
<keyword evidence="1" id="KW-0812">Transmembrane</keyword>
<proteinExistence type="predicted"/>
<dbReference type="GO" id="GO:0005886">
    <property type="term" value="C:plasma membrane"/>
    <property type="evidence" value="ECO:0007669"/>
    <property type="project" value="TreeGrafter"/>
</dbReference>
<evidence type="ECO:0000313" key="2">
    <source>
        <dbReference type="EMBL" id="MBF1163628.1"/>
    </source>
</evidence>
<organism evidence="2 3">
    <name type="scientific">Dechloromonas agitata</name>
    <dbReference type="NCBI Taxonomy" id="73030"/>
    <lineage>
        <taxon>Bacteria</taxon>
        <taxon>Pseudomonadati</taxon>
        <taxon>Pseudomonadota</taxon>
        <taxon>Betaproteobacteria</taxon>
        <taxon>Rhodocyclales</taxon>
        <taxon>Azonexaceae</taxon>
        <taxon>Dechloromonas</taxon>
    </lineage>
</organism>
<feature type="transmembrane region" description="Helical" evidence="1">
    <location>
        <begin position="25"/>
        <end position="46"/>
    </location>
</feature>
<dbReference type="InterPro" id="IPR052959">
    <property type="entry name" value="Inner_membrane_assoc"/>
</dbReference>
<dbReference type="AlphaFoldDB" id="A0A930BP12"/>
<dbReference type="Proteomes" id="UP000718593">
    <property type="component" value="Unassembled WGS sequence"/>
</dbReference>
<dbReference type="InterPro" id="IPR007436">
    <property type="entry name" value="DUF485"/>
</dbReference>
<accession>A0A930BP12</accession>
<gene>
    <name evidence="2" type="ORF">HXL68_01170</name>
</gene>
<protein>
    <submittedName>
        <fullName evidence="2">DUF485 domain-containing protein</fullName>
    </submittedName>
</protein>
<keyword evidence="1" id="KW-1133">Transmembrane helix</keyword>
<reference evidence="2" key="1">
    <citation type="submission" date="2020-04" db="EMBL/GenBank/DDBJ databases">
        <title>Deep metagenomics examines the oral microbiome during advanced dental caries in children, revealing novel taxa and co-occurrences with host molecules.</title>
        <authorList>
            <person name="Baker J.L."/>
            <person name="Morton J.T."/>
            <person name="Dinis M."/>
            <person name="Alvarez R."/>
            <person name="Tran N.C."/>
            <person name="Knight R."/>
            <person name="Edlund A."/>
        </authorList>
    </citation>
    <scope>NUCLEOTIDE SEQUENCE</scope>
    <source>
        <strain evidence="2">JCVI_32_bin.24</strain>
    </source>
</reference>
<evidence type="ECO:0000313" key="3">
    <source>
        <dbReference type="Proteomes" id="UP000718593"/>
    </source>
</evidence>
<dbReference type="EMBL" id="JABZMI010000007">
    <property type="protein sequence ID" value="MBF1163628.1"/>
    <property type="molecule type" value="Genomic_DNA"/>
</dbReference>
<dbReference type="Pfam" id="PF04341">
    <property type="entry name" value="DUF485"/>
    <property type="match status" value="1"/>
</dbReference>
<comment type="caution">
    <text evidence="2">The sequence shown here is derived from an EMBL/GenBank/DDBJ whole genome shotgun (WGS) entry which is preliminary data.</text>
</comment>
<feature type="transmembrane region" description="Helical" evidence="1">
    <location>
        <begin position="61"/>
        <end position="83"/>
    </location>
</feature>
<keyword evidence="1" id="KW-0472">Membrane</keyword>
<evidence type="ECO:0000256" key="1">
    <source>
        <dbReference type="SAM" id="Phobius"/>
    </source>
</evidence>
<dbReference type="PANTHER" id="PTHR38598">
    <property type="entry name" value="INNER MEMBRANE PROTEIN YJCH"/>
    <property type="match status" value="1"/>
</dbReference>
<name>A0A930BP12_9RHOO</name>